<dbReference type="InterPro" id="IPR014043">
    <property type="entry name" value="Acyl_transferase_dom"/>
</dbReference>
<dbReference type="CDD" id="cd08955">
    <property type="entry name" value="KR_2_FAS_SDR_x"/>
    <property type="match status" value="1"/>
</dbReference>
<dbReference type="InterPro" id="IPR020806">
    <property type="entry name" value="PKS_PP-bd"/>
</dbReference>
<dbReference type="SMART" id="SM00822">
    <property type="entry name" value="PKS_KR"/>
    <property type="match status" value="1"/>
</dbReference>
<dbReference type="SUPFAM" id="SSF53901">
    <property type="entry name" value="Thiolase-like"/>
    <property type="match status" value="1"/>
</dbReference>
<dbReference type="InterPro" id="IPR042104">
    <property type="entry name" value="PKS_dehydratase_sf"/>
</dbReference>
<dbReference type="PROSITE" id="PS52019">
    <property type="entry name" value="PKS_MFAS_DH"/>
    <property type="match status" value="1"/>
</dbReference>
<reference evidence="7 8" key="1">
    <citation type="journal article" date="2020" name="ISME J.">
        <title>Comparative genomics reveals insights into cyanobacterial evolution and habitat adaptation.</title>
        <authorList>
            <person name="Chen M.Y."/>
            <person name="Teng W.K."/>
            <person name="Zhao L."/>
            <person name="Hu C.X."/>
            <person name="Zhou Y.K."/>
            <person name="Han B.P."/>
            <person name="Song L.R."/>
            <person name="Shu W.S."/>
        </authorList>
    </citation>
    <scope>NUCLEOTIDE SEQUENCE [LARGE SCALE GENOMIC DNA]</scope>
    <source>
        <strain evidence="7 8">FACHB-159</strain>
    </source>
</reference>
<dbReference type="InterPro" id="IPR016039">
    <property type="entry name" value="Thiolase-like"/>
</dbReference>
<dbReference type="Pfam" id="PF00550">
    <property type="entry name" value="PP-binding"/>
    <property type="match status" value="1"/>
</dbReference>
<dbReference type="InterPro" id="IPR020807">
    <property type="entry name" value="PKS_DH"/>
</dbReference>
<dbReference type="InterPro" id="IPR014031">
    <property type="entry name" value="Ketoacyl_synth_C"/>
</dbReference>
<dbReference type="InterPro" id="IPR049900">
    <property type="entry name" value="PKS_mFAS_DH"/>
</dbReference>
<evidence type="ECO:0000313" key="8">
    <source>
        <dbReference type="Proteomes" id="UP000637383"/>
    </source>
</evidence>
<dbReference type="Gene3D" id="3.40.366.10">
    <property type="entry name" value="Malonyl-Coenzyme A Acyl Carrier Protein, domain 2"/>
    <property type="match status" value="1"/>
</dbReference>
<dbReference type="InterPro" id="IPR018201">
    <property type="entry name" value="Ketoacyl_synth_AS"/>
</dbReference>
<dbReference type="Gene3D" id="3.10.129.110">
    <property type="entry name" value="Polyketide synthase dehydratase"/>
    <property type="match status" value="1"/>
</dbReference>
<dbReference type="SMART" id="SM00827">
    <property type="entry name" value="PKS_AT"/>
    <property type="match status" value="1"/>
</dbReference>
<dbReference type="RefSeq" id="WP_190953901.1">
    <property type="nucleotide sequence ID" value="NZ_JACJTU010000003.1"/>
</dbReference>
<feature type="region of interest" description="N-terminal hotdog fold" evidence="4">
    <location>
        <begin position="896"/>
        <end position="1024"/>
    </location>
</feature>
<dbReference type="InterPro" id="IPR049490">
    <property type="entry name" value="C883_1060-like_KR_N"/>
</dbReference>
<dbReference type="Pfam" id="PF02801">
    <property type="entry name" value="Ketoacyl-synt_C"/>
    <property type="match status" value="1"/>
</dbReference>
<evidence type="ECO:0000259" key="5">
    <source>
        <dbReference type="PROSITE" id="PS52004"/>
    </source>
</evidence>
<dbReference type="Proteomes" id="UP000637383">
    <property type="component" value="Unassembled WGS sequence"/>
</dbReference>
<dbReference type="SMART" id="SM00823">
    <property type="entry name" value="PKS_PP"/>
    <property type="match status" value="1"/>
</dbReference>
<comment type="caution">
    <text evidence="7">The sequence shown here is derived from an EMBL/GenBank/DDBJ whole genome shotgun (WGS) entry which is preliminary data.</text>
</comment>
<dbReference type="InterPro" id="IPR036736">
    <property type="entry name" value="ACP-like_sf"/>
</dbReference>
<dbReference type="InterPro" id="IPR049552">
    <property type="entry name" value="PKS_DH_N"/>
</dbReference>
<evidence type="ECO:0000256" key="3">
    <source>
        <dbReference type="ARBA" id="ARBA00022679"/>
    </source>
</evidence>
<dbReference type="InterPro" id="IPR009081">
    <property type="entry name" value="PP-bd_ACP"/>
</dbReference>
<evidence type="ECO:0000256" key="2">
    <source>
        <dbReference type="ARBA" id="ARBA00022553"/>
    </source>
</evidence>
<dbReference type="SMART" id="SM00826">
    <property type="entry name" value="PKS_DH"/>
    <property type="match status" value="1"/>
</dbReference>
<dbReference type="Pfam" id="PF08659">
    <property type="entry name" value="KR"/>
    <property type="match status" value="1"/>
</dbReference>
<dbReference type="Pfam" id="PF14765">
    <property type="entry name" value="PS-DH"/>
    <property type="match status" value="1"/>
</dbReference>
<sequence>MNLESTHIAIVGIGCRFPQAETPQAFWKFLQDGKEAIIEVPKDRWDIDEFYDPNPATPGKMNTRWGSFLKKVDEFDPAFFGISPREAEYIDPQQRLMLEVAWEALENAAIAPERLDGSQTGVFIGFTNFDYHTITYKDLSCLEAYSGIGSHPYIIAARLSYVLNLRGPSIAMDTACSSSLVALHYACQSLKTGESNVCIAGGVNIILSPEPTITFSHARMMAADGRCKTFDAAADGYVRGEGCGVVVLKRLSDALRDGDNIQAIIRGSAVNQDGLSNGLTAPNGPAQQAVIRQALANAGVKPSQISYVETHGTGTSLGDPIEVNSLKTVLMEGREPNQPCWIGSVKTNIGHLESAAGIAGLIKVVLSLQHSEIPPHLHLKKLNPYIKIKNTPIQIPTELQQWPAQGQPRLAGVSAFSYGGTNAHVILEEAPPQVKSQNLRERSFHLLTLSAKTEPAVQALVSRYQHHLETNPKLGLADICYTANTGREHFQHRLAVVADSTEQLIEQLASANHTFSNHPGKKPSKIAFLFTGQGSQYINMGRQLYEQEQIFRQTIDQCNEILRPYLQNSLLEILYPQQATQEVASLLLDQTAYTQPALFALEYALYQVWKSWGITPDVVMGHSVGEYVAAVVAGVLSLEDGLKLIAHRGRLMQQLPAGGEMVSVMGKEEMVRETIAPFHETVAIAAINGPESIVISGASVDIAAICDKLATQGVKTKRLLVSHAFHSPLMTPMLAEFSAIANSFTYNQPQIPLVSNVTGKLAEEDIATAQYWVNHVCQAVQFASGMQTLHQLGYEVFVEIGSKPILLGMGRQCQPASEDLWLPSLRPGFDEWQVLLSSLGQLYVAGFQVDWLRLDREYGRQKVILPTYPFQRQRYWFETGKTHPQKQYLPKIKNLHPLLGQKLRLAGSEEQRFESQLSISEPAYLNHHRVFNKPVLPATAYLEMALAAGAAIFKSDHLILEDVNIYQALIFSEAQDKTVQIVLKPLETNIYKFEIFSLSTEQNQENQSFTLHASGKVLKGKETDDIGFVNLSVLQQEYTEKVAIEILYRELEDQGMIYGPSFQAVKNLWKTQDKILGLIQLSPELSQEAEKYKIHPALLDSCLHSVYGLKLDIDRVNSIDIYLPIKIERLKVYRCSSSQLWSQVEISYKDTSNKDISSSNALLFDNNGVVVAEIEGLIGKRVSRQSLLNVLQRQLLGEIQSRFYQIEWEPQSHHLKTNSQKLSHWLIFADSTGLGTALATKLQQQGHECTLVHRGHTYQNEKTGQKTQTYQLNPSHPQDFEQIYQDILKTSQLPLQKVIHLWSLDAPVPQDLTISGLEQSQLWGCGSVLHLLQAIVKNPTASSPQLWLITKGSQPVSSKTEKLAVAQSPLWGFGRGISLEYPQLWGGLIDLDPQATEDEAEILLQIFTDNSQEDHLARRGGQTYISRLVKQPPTVSLPMSLSSNATYLITGGLGALGLHTAQWMVDKGARYLVLISRSQPSNSAKSAISRLQQQGAKIVELQADVCNFAELASVFEQIDTSMPPLKGIVHAAGVAGYQPMGQMELSQLEAVMRPKVIGGWILHQLTQDKELDFFVNFSSIAGVWGAAGQAHYAAANHFLDGLTYYRQAMGLPSFSVSWGPWAGGGMADEEGLRELSKRGVEPLSPEQAIAALEHLWTSGSVQTAIADVDWSLFKQLYGIGRQRLLLEKIEVEPQPTKPLIASKNATILQEIEEKKESDRLSLLIAYLQRQVGRIVGFKGSQLPSTEQKFFEMGMDSLMVVELRNQIQTDLKSDVSINTFMEGATIVTLANQLNYQLAPNVTQTVEPEKNEQFQLVNAKVSDWIEIEI</sequence>
<proteinExistence type="predicted"/>
<dbReference type="SMART" id="SM00825">
    <property type="entry name" value="PKS_KS"/>
    <property type="match status" value="1"/>
</dbReference>
<dbReference type="SUPFAM" id="SSF52151">
    <property type="entry name" value="FabD/lysophospholipase-like"/>
    <property type="match status" value="1"/>
</dbReference>
<feature type="domain" description="PKS/mFAS DH" evidence="6">
    <location>
        <begin position="896"/>
        <end position="1188"/>
    </location>
</feature>
<feature type="region of interest" description="C-terminal hotdog fold" evidence="4">
    <location>
        <begin position="1039"/>
        <end position="1188"/>
    </location>
</feature>
<feature type="active site" description="Proton acceptor; for dehydratase activity" evidence="4">
    <location>
        <position position="928"/>
    </location>
</feature>
<evidence type="ECO:0000313" key="7">
    <source>
        <dbReference type="EMBL" id="MBD2733137.1"/>
    </source>
</evidence>
<dbReference type="InterPro" id="IPR013968">
    <property type="entry name" value="PKS_KR"/>
</dbReference>
<dbReference type="SUPFAM" id="SSF47336">
    <property type="entry name" value="ACP-like"/>
    <property type="match status" value="1"/>
</dbReference>
<dbReference type="InterPro" id="IPR016035">
    <property type="entry name" value="Acyl_Trfase/lysoPLipase"/>
</dbReference>
<dbReference type="InterPro" id="IPR057326">
    <property type="entry name" value="KR_dom"/>
</dbReference>
<dbReference type="CDD" id="cd00833">
    <property type="entry name" value="PKS"/>
    <property type="match status" value="1"/>
</dbReference>
<dbReference type="Gene3D" id="3.40.47.10">
    <property type="match status" value="1"/>
</dbReference>
<evidence type="ECO:0000259" key="6">
    <source>
        <dbReference type="PROSITE" id="PS52019"/>
    </source>
</evidence>
<dbReference type="SUPFAM" id="SSF55048">
    <property type="entry name" value="Probable ACP-binding domain of malonyl-CoA ACP transacylase"/>
    <property type="match status" value="1"/>
</dbReference>
<dbReference type="InterPro" id="IPR016036">
    <property type="entry name" value="Malonyl_transacylase_ACP-bd"/>
</dbReference>
<dbReference type="InterPro" id="IPR006162">
    <property type="entry name" value="Ppantetheine_attach_site"/>
</dbReference>
<evidence type="ECO:0000256" key="4">
    <source>
        <dbReference type="PROSITE-ProRule" id="PRU01363"/>
    </source>
</evidence>
<keyword evidence="8" id="KW-1185">Reference proteome</keyword>
<accession>A0ABR8K4J5</accession>
<keyword evidence="2" id="KW-0597">Phosphoprotein</keyword>
<dbReference type="Gene3D" id="3.30.70.3290">
    <property type="match status" value="1"/>
</dbReference>
<dbReference type="PROSITE" id="PS00606">
    <property type="entry name" value="KS3_1"/>
    <property type="match status" value="1"/>
</dbReference>
<dbReference type="Gene3D" id="3.40.50.720">
    <property type="entry name" value="NAD(P)-binding Rossmann-like Domain"/>
    <property type="match status" value="1"/>
</dbReference>
<dbReference type="Pfam" id="PF00109">
    <property type="entry name" value="ketoacyl-synt"/>
    <property type="match status" value="1"/>
</dbReference>
<keyword evidence="1" id="KW-0596">Phosphopantetheine</keyword>
<name>A0ABR8K4J5_9NOSO</name>
<evidence type="ECO:0000256" key="1">
    <source>
        <dbReference type="ARBA" id="ARBA00022450"/>
    </source>
</evidence>
<dbReference type="InterPro" id="IPR036291">
    <property type="entry name" value="NAD(P)-bd_dom_sf"/>
</dbReference>
<dbReference type="Gene3D" id="1.10.1200.10">
    <property type="entry name" value="ACP-like"/>
    <property type="match status" value="1"/>
</dbReference>
<dbReference type="EMBL" id="JACJTU010000003">
    <property type="protein sequence ID" value="MBD2733137.1"/>
    <property type="molecule type" value="Genomic_DNA"/>
</dbReference>
<dbReference type="PROSITE" id="PS52004">
    <property type="entry name" value="KS3_2"/>
    <property type="match status" value="1"/>
</dbReference>
<dbReference type="InterPro" id="IPR014030">
    <property type="entry name" value="Ketoacyl_synth_N"/>
</dbReference>
<feature type="domain" description="Ketosynthase family 3 (KS3)" evidence="5">
    <location>
        <begin position="5"/>
        <end position="429"/>
    </location>
</feature>
<dbReference type="PROSITE" id="PS00012">
    <property type="entry name" value="PHOSPHOPANTETHEINE"/>
    <property type="match status" value="1"/>
</dbReference>
<dbReference type="InterPro" id="IPR001227">
    <property type="entry name" value="Ac_transferase_dom_sf"/>
</dbReference>
<dbReference type="Pfam" id="PF00698">
    <property type="entry name" value="Acyl_transf_1"/>
    <property type="match status" value="1"/>
</dbReference>
<dbReference type="InterPro" id="IPR049551">
    <property type="entry name" value="PKS_DH_C"/>
</dbReference>
<protein>
    <submittedName>
        <fullName evidence="7">SDR family NAD(P)-dependent oxidoreductase</fullName>
    </submittedName>
</protein>
<dbReference type="InterPro" id="IPR020841">
    <property type="entry name" value="PKS_Beta-ketoAc_synthase_dom"/>
</dbReference>
<dbReference type="SUPFAM" id="SSF51735">
    <property type="entry name" value="NAD(P)-binding Rossmann-fold domains"/>
    <property type="match status" value="2"/>
</dbReference>
<dbReference type="PANTHER" id="PTHR43775:SF37">
    <property type="entry name" value="SI:DKEY-61P9.11"/>
    <property type="match status" value="1"/>
</dbReference>
<dbReference type="Pfam" id="PF22621">
    <property type="entry name" value="CurL-like_PKS_C"/>
    <property type="match status" value="1"/>
</dbReference>
<feature type="active site" description="Proton donor; for dehydratase activity" evidence="4">
    <location>
        <position position="1100"/>
    </location>
</feature>
<dbReference type="Pfam" id="PF21089">
    <property type="entry name" value="PKS_DH_N"/>
    <property type="match status" value="1"/>
</dbReference>
<dbReference type="Pfam" id="PF21394">
    <property type="entry name" value="Beta-ketacyl_N"/>
    <property type="match status" value="1"/>
</dbReference>
<organism evidence="7 8">
    <name type="scientific">Nostoc paludosum FACHB-159</name>
    <dbReference type="NCBI Taxonomy" id="2692908"/>
    <lineage>
        <taxon>Bacteria</taxon>
        <taxon>Bacillati</taxon>
        <taxon>Cyanobacteriota</taxon>
        <taxon>Cyanophyceae</taxon>
        <taxon>Nostocales</taxon>
        <taxon>Nostocaceae</taxon>
        <taxon>Nostoc</taxon>
    </lineage>
</organism>
<dbReference type="InterPro" id="IPR050091">
    <property type="entry name" value="PKS_NRPS_Biosynth_Enz"/>
</dbReference>
<gene>
    <name evidence="7" type="ORF">H6H03_04305</name>
</gene>
<keyword evidence="3" id="KW-0808">Transferase</keyword>
<dbReference type="PANTHER" id="PTHR43775">
    <property type="entry name" value="FATTY ACID SYNTHASE"/>
    <property type="match status" value="1"/>
</dbReference>